<dbReference type="Pfam" id="PF18169">
    <property type="entry name" value="SLATT_6"/>
    <property type="match status" value="1"/>
</dbReference>
<evidence type="ECO:0000256" key="1">
    <source>
        <dbReference type="SAM" id="Phobius"/>
    </source>
</evidence>
<feature type="domain" description="SMODS and SLOG-associating 2TM effector" evidence="2">
    <location>
        <begin position="1"/>
        <end position="175"/>
    </location>
</feature>
<evidence type="ECO:0000313" key="4">
    <source>
        <dbReference type="Proteomes" id="UP001169027"/>
    </source>
</evidence>
<keyword evidence="4" id="KW-1185">Reference proteome</keyword>
<dbReference type="NCBIfam" id="NF033630">
    <property type="entry name" value="SLATT_6"/>
    <property type="match status" value="1"/>
</dbReference>
<feature type="transmembrane region" description="Helical" evidence="1">
    <location>
        <begin position="34"/>
        <end position="53"/>
    </location>
</feature>
<evidence type="ECO:0000313" key="3">
    <source>
        <dbReference type="EMBL" id="MDO1536312.1"/>
    </source>
</evidence>
<protein>
    <submittedName>
        <fullName evidence="3">SLATT domain-containing protein</fullName>
    </submittedName>
</protein>
<name>A0ABT8SDQ0_9BURK</name>
<feature type="transmembrane region" description="Helical" evidence="1">
    <location>
        <begin position="172"/>
        <end position="190"/>
    </location>
</feature>
<comment type="caution">
    <text evidence="3">The sequence shown here is derived from an EMBL/GenBank/DDBJ whole genome shotgun (WGS) entry which is preliminary data.</text>
</comment>
<proteinExistence type="predicted"/>
<feature type="transmembrane region" description="Helical" evidence="1">
    <location>
        <begin position="59"/>
        <end position="77"/>
    </location>
</feature>
<keyword evidence="1" id="KW-0472">Membrane</keyword>
<gene>
    <name evidence="3" type="ORF">Q2T77_28900</name>
</gene>
<keyword evidence="1" id="KW-1133">Transmembrane helix</keyword>
<reference evidence="3" key="1">
    <citation type="submission" date="2023-06" db="EMBL/GenBank/DDBJ databases">
        <authorList>
            <person name="Jiang Y."/>
            <person name="Liu Q."/>
        </authorList>
    </citation>
    <scope>NUCLEOTIDE SEQUENCE</scope>
    <source>
        <strain evidence="3">CGMCC 1.12090</strain>
    </source>
</reference>
<accession>A0ABT8SDQ0</accession>
<sequence>MKKDALLALIAETGYNVGYGAKKHFATYDIVEKLPGWVALFSAAAGILALFIPYMEQKWIAAFFIVISIGTAAILLYDRDKAKYADAGSQLTARFHELRLLYQAVKEQPDGVDLPSFEKQHKDIQDQALQIPISKQIFMSDWYAHYKFFWQGQTKWMDEQIHFKLFRDKMPLGMIVALFAGVLALIWLAFSSTPIFVSSFCKAIA</sequence>
<evidence type="ECO:0000259" key="2">
    <source>
        <dbReference type="Pfam" id="PF18169"/>
    </source>
</evidence>
<dbReference type="RefSeq" id="WP_301814319.1">
    <property type="nucleotide sequence ID" value="NZ_JAUJZH010000027.1"/>
</dbReference>
<dbReference type="Proteomes" id="UP001169027">
    <property type="component" value="Unassembled WGS sequence"/>
</dbReference>
<dbReference type="InterPro" id="IPR041119">
    <property type="entry name" value="SLATT_6"/>
</dbReference>
<keyword evidence="1" id="KW-0812">Transmembrane</keyword>
<organism evidence="3 4">
    <name type="scientific">Variovorax ginsengisoli</name>
    <dbReference type="NCBI Taxonomy" id="363844"/>
    <lineage>
        <taxon>Bacteria</taxon>
        <taxon>Pseudomonadati</taxon>
        <taxon>Pseudomonadota</taxon>
        <taxon>Betaproteobacteria</taxon>
        <taxon>Burkholderiales</taxon>
        <taxon>Comamonadaceae</taxon>
        <taxon>Variovorax</taxon>
    </lineage>
</organism>
<dbReference type="EMBL" id="JAUKVY010000027">
    <property type="protein sequence ID" value="MDO1536312.1"/>
    <property type="molecule type" value="Genomic_DNA"/>
</dbReference>